<reference evidence="1" key="1">
    <citation type="submission" date="2021-03" db="EMBL/GenBank/DDBJ databases">
        <title>Comparative genomics and phylogenomic investigation of the class Geoglossomycetes provide insights into ecological specialization and systematics.</title>
        <authorList>
            <person name="Melie T."/>
            <person name="Pirro S."/>
            <person name="Miller A.N."/>
            <person name="Quandt A."/>
        </authorList>
    </citation>
    <scope>NUCLEOTIDE SEQUENCE</scope>
    <source>
        <strain evidence="1">CAQ_001_2017</strain>
    </source>
</reference>
<protein>
    <submittedName>
        <fullName evidence="1">Uncharacterized protein</fullName>
    </submittedName>
</protein>
<keyword evidence="2" id="KW-1185">Reference proteome</keyword>
<dbReference type="Proteomes" id="UP000750711">
    <property type="component" value="Unassembled WGS sequence"/>
</dbReference>
<organism evidence="1 2">
    <name type="scientific">Trichoglossum hirsutum</name>
    <dbReference type="NCBI Taxonomy" id="265104"/>
    <lineage>
        <taxon>Eukaryota</taxon>
        <taxon>Fungi</taxon>
        <taxon>Dikarya</taxon>
        <taxon>Ascomycota</taxon>
        <taxon>Pezizomycotina</taxon>
        <taxon>Geoglossomycetes</taxon>
        <taxon>Geoglossales</taxon>
        <taxon>Geoglossaceae</taxon>
        <taxon>Trichoglossum</taxon>
    </lineage>
</organism>
<gene>
    <name evidence="1" type="ORF">GP486_005730</name>
</gene>
<proteinExistence type="predicted"/>
<evidence type="ECO:0000313" key="2">
    <source>
        <dbReference type="Proteomes" id="UP000750711"/>
    </source>
</evidence>
<dbReference type="EMBL" id="JAGHQM010001130">
    <property type="protein sequence ID" value="KAH0556342.1"/>
    <property type="molecule type" value="Genomic_DNA"/>
</dbReference>
<name>A0A9P8RLQ2_9PEZI</name>
<evidence type="ECO:0000313" key="1">
    <source>
        <dbReference type="EMBL" id="KAH0556342.1"/>
    </source>
</evidence>
<comment type="caution">
    <text evidence="1">The sequence shown here is derived from an EMBL/GenBank/DDBJ whole genome shotgun (WGS) entry which is preliminary data.</text>
</comment>
<dbReference type="AlphaFoldDB" id="A0A9P8RLQ2"/>
<accession>A0A9P8RLQ2</accession>
<sequence>MTQLPSPAKLATPPDRAIILPLSPPATGDSLTLAVSEVLHLFRLHKRGALKSWTSVQLLPSEHLEFQKRLEKDEDLFRYANVKIRYDYDPGVGRLVIRMTTVLHDYFLRRVVEDITSQLHALCHVVPEPVASILNDTKTQGHTRVDVFGGGYHSPDEAFCHETAEFPRVVIEVSYTQKQKDLNRLADNYIVGSGGSIGLVIGLDFDRVEEEARVLLWRPKIISEDDGKLYLVSDKTLETAFRDEDGNSVDGSLVLHLNDFLLPEDSEGIPQEILSKTLIVTHETLTKYLSEAERRHHLHKSKQGRRVALPTNVISRFRVPTPPEQLDAERESYFRMATARANQRRDGDDEDWADVMDITLRESPPKLRIRSRLNYEECD</sequence>